<reference evidence="1 2" key="1">
    <citation type="submission" date="2017-12" db="EMBL/GenBank/DDBJ databases">
        <title>Comparative genomics yields insights into virulence evolution of Verticillium dahliae.</title>
        <authorList>
            <person name="Fan R."/>
            <person name="Armitage A.D."/>
            <person name="Cascant-Lopez E."/>
            <person name="Sobczyk M."/>
            <person name="Cockerton H.M."/>
            <person name="Harrison R.J."/>
        </authorList>
    </citation>
    <scope>NUCLEOTIDE SEQUENCE [LARGE SCALE GENOMIC DNA]</scope>
    <source>
        <strain evidence="1 2">12008</strain>
    </source>
</reference>
<sequence>MKKKEIEERKVIEKATKLIAIKEKKVADIEARIRKA</sequence>
<evidence type="ECO:0000313" key="2">
    <source>
        <dbReference type="Proteomes" id="UP000236305"/>
    </source>
</evidence>
<organism evidence="1 2">
    <name type="scientific">Verticillium dahliae</name>
    <name type="common">Verticillium wilt</name>
    <dbReference type="NCBI Taxonomy" id="27337"/>
    <lineage>
        <taxon>Eukaryota</taxon>
        <taxon>Fungi</taxon>
        <taxon>Dikarya</taxon>
        <taxon>Ascomycota</taxon>
        <taxon>Pezizomycotina</taxon>
        <taxon>Sordariomycetes</taxon>
        <taxon>Hypocreomycetidae</taxon>
        <taxon>Glomerellales</taxon>
        <taxon>Plectosphaerellaceae</taxon>
        <taxon>Verticillium</taxon>
    </lineage>
</organism>
<dbReference type="EMBL" id="MPSH01000070">
    <property type="protein sequence ID" value="PNH26351.1"/>
    <property type="molecule type" value="Genomic_DNA"/>
</dbReference>
<proteinExistence type="predicted"/>
<gene>
    <name evidence="1" type="ORF">BJF96_g10335</name>
</gene>
<evidence type="ECO:0000313" key="1">
    <source>
        <dbReference type="EMBL" id="PNH26351.1"/>
    </source>
</evidence>
<accession>A0AA44W7V0</accession>
<comment type="caution">
    <text evidence="1">The sequence shown here is derived from an EMBL/GenBank/DDBJ whole genome shotgun (WGS) entry which is preliminary data.</text>
</comment>
<dbReference type="Proteomes" id="UP000236305">
    <property type="component" value="Unassembled WGS sequence"/>
</dbReference>
<dbReference type="AlphaFoldDB" id="A0AA44W7V0"/>
<name>A0AA44W7V0_VERDA</name>
<protein>
    <submittedName>
        <fullName evidence="1">Uncharacterized protein</fullName>
    </submittedName>
</protein>